<dbReference type="EMBL" id="BQKY01000008">
    <property type="protein sequence ID" value="GJN91121.1"/>
    <property type="molecule type" value="Genomic_DNA"/>
</dbReference>
<evidence type="ECO:0000313" key="4">
    <source>
        <dbReference type="Proteomes" id="UP001342314"/>
    </source>
</evidence>
<feature type="compositionally biased region" description="Polar residues" evidence="1">
    <location>
        <begin position="317"/>
        <end position="336"/>
    </location>
</feature>
<gene>
    <name evidence="3" type="ORF">Rhopal_004139-T1</name>
</gene>
<name>A0AAV5GNJ7_9BASI</name>
<keyword evidence="4" id="KW-1185">Reference proteome</keyword>
<dbReference type="PANTHER" id="PTHR11054:SF0">
    <property type="entry name" value="6-PHOSPHOGLUCONOLACTONASE"/>
    <property type="match status" value="1"/>
</dbReference>
<dbReference type="PANTHER" id="PTHR11054">
    <property type="entry name" value="6-PHOSPHOGLUCONOLACTONASE"/>
    <property type="match status" value="1"/>
</dbReference>
<feature type="domain" description="Glucosamine/galactosamine-6-phosphate isomerase" evidence="2">
    <location>
        <begin position="560"/>
        <end position="739"/>
    </location>
</feature>
<evidence type="ECO:0000256" key="1">
    <source>
        <dbReference type="SAM" id="MobiDB-lite"/>
    </source>
</evidence>
<dbReference type="Proteomes" id="UP001342314">
    <property type="component" value="Unassembled WGS sequence"/>
</dbReference>
<comment type="caution">
    <text evidence="3">The sequence shown here is derived from an EMBL/GenBank/DDBJ whole genome shotgun (WGS) entry which is preliminary data.</text>
</comment>
<accession>A0AAV5GNJ7</accession>
<feature type="region of interest" description="Disordered" evidence="1">
    <location>
        <begin position="1"/>
        <end position="93"/>
    </location>
</feature>
<dbReference type="AlphaFoldDB" id="A0AAV5GNJ7"/>
<dbReference type="InterPro" id="IPR037171">
    <property type="entry name" value="NagB/RpiA_transferase-like"/>
</dbReference>
<evidence type="ECO:0000259" key="2">
    <source>
        <dbReference type="Pfam" id="PF01182"/>
    </source>
</evidence>
<reference evidence="3 4" key="1">
    <citation type="submission" date="2021-12" db="EMBL/GenBank/DDBJ databases">
        <title>High titer production of polyol ester of fatty acids by Rhodotorula paludigena BS15 towards product separation-free biomass refinery.</title>
        <authorList>
            <person name="Mano J."/>
            <person name="Ono H."/>
            <person name="Tanaka T."/>
            <person name="Naito K."/>
            <person name="Sushida H."/>
            <person name="Ike M."/>
            <person name="Tokuyasu K."/>
            <person name="Kitaoka M."/>
        </authorList>
    </citation>
    <scope>NUCLEOTIDE SEQUENCE [LARGE SCALE GENOMIC DNA]</scope>
    <source>
        <strain evidence="3 4">BS15</strain>
    </source>
</reference>
<feature type="compositionally biased region" description="Acidic residues" evidence="1">
    <location>
        <begin position="287"/>
        <end position="297"/>
    </location>
</feature>
<feature type="region of interest" description="Disordered" evidence="1">
    <location>
        <begin position="421"/>
        <end position="444"/>
    </location>
</feature>
<dbReference type="Gene3D" id="3.40.50.1360">
    <property type="match status" value="1"/>
</dbReference>
<evidence type="ECO:0000313" key="3">
    <source>
        <dbReference type="EMBL" id="GJN91121.1"/>
    </source>
</evidence>
<feature type="region of interest" description="Disordered" evidence="1">
    <location>
        <begin position="261"/>
        <end position="299"/>
    </location>
</feature>
<feature type="region of interest" description="Disordered" evidence="1">
    <location>
        <begin position="312"/>
        <end position="339"/>
    </location>
</feature>
<dbReference type="SUPFAM" id="SSF100950">
    <property type="entry name" value="NagB/RpiA/CoA transferase-like"/>
    <property type="match status" value="1"/>
</dbReference>
<feature type="compositionally biased region" description="Pro residues" evidence="1">
    <location>
        <begin position="58"/>
        <end position="90"/>
    </location>
</feature>
<dbReference type="GO" id="GO:0005975">
    <property type="term" value="P:carbohydrate metabolic process"/>
    <property type="evidence" value="ECO:0007669"/>
    <property type="project" value="InterPro"/>
</dbReference>
<dbReference type="InterPro" id="IPR039104">
    <property type="entry name" value="6PGL"/>
</dbReference>
<dbReference type="InterPro" id="IPR006148">
    <property type="entry name" value="Glc/Gal-6P_isomerase"/>
</dbReference>
<proteinExistence type="predicted"/>
<dbReference type="Pfam" id="PF01182">
    <property type="entry name" value="Glucosamine_iso"/>
    <property type="match status" value="1"/>
</dbReference>
<organism evidence="3 4">
    <name type="scientific">Rhodotorula paludigena</name>
    <dbReference type="NCBI Taxonomy" id="86838"/>
    <lineage>
        <taxon>Eukaryota</taxon>
        <taxon>Fungi</taxon>
        <taxon>Dikarya</taxon>
        <taxon>Basidiomycota</taxon>
        <taxon>Pucciniomycotina</taxon>
        <taxon>Microbotryomycetes</taxon>
        <taxon>Sporidiobolales</taxon>
        <taxon>Sporidiobolaceae</taxon>
        <taxon>Rhodotorula</taxon>
    </lineage>
</organism>
<protein>
    <recommendedName>
        <fullName evidence="2">Glucosamine/galactosamine-6-phosphate isomerase domain-containing protein</fullName>
    </recommendedName>
</protein>
<sequence length="815" mass="86954">MLERTAAGKTSSAPLAAAFPDEAEIDTPRRPAMRRASGTKPVVNDSGFADGVSSPASSPRPSPTPSRSPVTPPPSFPLPLTPSVPPPPPVETDWTAQLDRLREISETSLLDGVDHPSQFGSVDVSDSFAELLRGIVSETKAEQTGRPPRIEQDYASGLYPPRGLYGLKQPVISAPAAVSSEAQVHDTGTAASPAPIASTAQPTYPSLVLYPPVYPHFDLYPRPAGAVEAQKAFTTDAEVPDGHVRSTVAGVSTSIVRFSAPAPPNLSDLVEDDPFASSSRITSGGLGDEDSGKEEQDDARVEDDLLDSYAFDGRPLSSITEVTETDQSSGQSSPARSEQLKVAGGSFGELELTEEVEQPFEGNAVVEHYAPSNSAMVDQPQFLYSSPTASLEPFLSGEPEGLLNAFPSSPLPSPTIRPARAIVSPSPVAPPRPDSPATSADETTQQLDYTLEVTETLSSTLDYSGSTDTPYIVSPGLQAALGLDDSPQLGPTIFPTDEIDSDDSQSDYESPYVVRGASIRVDRDDERDPGDECQTFDYLTSPTRGPPSPVLFAFSPLSQSTDLLDALALFIVEAQVQSVDRRGRFTVALGSGDLPKLLALALIYDERIEWDKWEIFFALQSVAPDERLSQRYIDELFSHVPVCSGRLHVLPKGITESNGCVGDYEQQLARAFPDASAEGLPKFDLILLDGQDADVFPQLSKASSSNWIASLPGASTLSLSLPLFSSARRLAYIVTSTSSSAASLSSLLSWAVPPEHAHLEDSAISLPPGRVVLTGSQHPVVVFAEELVATGVDYPRARFWDGDDEHEGDDEVDHD</sequence>